<feature type="transmembrane region" description="Helical" evidence="1">
    <location>
        <begin position="77"/>
        <end position="93"/>
    </location>
</feature>
<dbReference type="EMBL" id="MDAL01000018">
    <property type="protein sequence ID" value="PMN92391.1"/>
    <property type="molecule type" value="Genomic_DNA"/>
</dbReference>
<feature type="transmembrane region" description="Helical" evidence="1">
    <location>
        <begin position="105"/>
        <end position="122"/>
    </location>
</feature>
<keyword evidence="1" id="KW-0812">Transmembrane</keyword>
<protein>
    <submittedName>
        <fullName evidence="2">Uncharacterized protein</fullName>
    </submittedName>
</protein>
<sequence>MSYSPNRNKVILQSIVQFFVLAVLVSLPILIVRTDVLILKNGLSERSLTEYSEQILLAATVCCYLFVAYGQPACRRFLALVSGFFSVLLIRELDLFFDEAVAHGFWVYPATFVAASALIYALSDREATMKGFNAFVSNREFPLLSFGLVLLLVFSRLFGMGSLWQDALGDGYVRVVKNMVEEGTELMAYFIILYSSARYAFSIRRAQRELPQGARPCEQ</sequence>
<proteinExistence type="predicted"/>
<evidence type="ECO:0000313" key="3">
    <source>
        <dbReference type="Proteomes" id="UP000235387"/>
    </source>
</evidence>
<reference evidence="3" key="1">
    <citation type="submission" date="2016-07" db="EMBL/GenBank/DDBJ databases">
        <title>Nontailed viruses are major unrecognized killers of bacteria in the ocean.</title>
        <authorList>
            <person name="Kauffman K."/>
            <person name="Hussain F."/>
            <person name="Yang J."/>
            <person name="Arevalo P."/>
            <person name="Brown J."/>
            <person name="Cutler M."/>
            <person name="Kelly L."/>
            <person name="Polz M.F."/>
        </authorList>
    </citation>
    <scope>NUCLEOTIDE SEQUENCE [LARGE SCALE GENOMIC DNA]</scope>
    <source>
        <strain evidence="3">10N.261.45.A10</strain>
    </source>
</reference>
<feature type="transmembrane region" description="Helical" evidence="1">
    <location>
        <begin position="12"/>
        <end position="31"/>
    </location>
</feature>
<gene>
    <name evidence="2" type="ORF">BCT23_15515</name>
</gene>
<evidence type="ECO:0000256" key="1">
    <source>
        <dbReference type="SAM" id="Phobius"/>
    </source>
</evidence>
<dbReference type="Proteomes" id="UP000235387">
    <property type="component" value="Unassembled WGS sequence"/>
</dbReference>
<dbReference type="RefSeq" id="WP_241910671.1">
    <property type="nucleotide sequence ID" value="NZ_JBFRLP010000104.1"/>
</dbReference>
<feature type="transmembrane region" description="Helical" evidence="1">
    <location>
        <begin position="184"/>
        <end position="201"/>
    </location>
</feature>
<evidence type="ECO:0000313" key="2">
    <source>
        <dbReference type="EMBL" id="PMN92391.1"/>
    </source>
</evidence>
<keyword evidence="1" id="KW-1133">Transmembrane helix</keyword>
<feature type="transmembrane region" description="Helical" evidence="1">
    <location>
        <begin position="143"/>
        <end position="164"/>
    </location>
</feature>
<organism evidence="2 3">
    <name type="scientific">Enterovibrio norvegicus</name>
    <dbReference type="NCBI Taxonomy" id="188144"/>
    <lineage>
        <taxon>Bacteria</taxon>
        <taxon>Pseudomonadati</taxon>
        <taxon>Pseudomonadota</taxon>
        <taxon>Gammaproteobacteria</taxon>
        <taxon>Vibrionales</taxon>
        <taxon>Vibrionaceae</taxon>
        <taxon>Enterovibrio</taxon>
    </lineage>
</organism>
<keyword evidence="1" id="KW-0472">Membrane</keyword>
<name>A0A2N7LB84_9GAMM</name>
<comment type="caution">
    <text evidence="2">The sequence shown here is derived from an EMBL/GenBank/DDBJ whole genome shotgun (WGS) entry which is preliminary data.</text>
</comment>
<dbReference type="AlphaFoldDB" id="A0A2N7LB84"/>
<accession>A0A2N7LB84</accession>